<dbReference type="GO" id="GO:0004861">
    <property type="term" value="F:cyclin-dependent protein serine/threonine kinase inhibitor activity"/>
    <property type="evidence" value="ECO:0007669"/>
    <property type="project" value="InterPro"/>
</dbReference>
<dbReference type="InterPro" id="IPR003175">
    <property type="entry name" value="CDI_dom"/>
</dbReference>
<dbReference type="EMBL" id="PQIB02000005">
    <property type="protein sequence ID" value="RLN16319.1"/>
    <property type="molecule type" value="Genomic_DNA"/>
</dbReference>
<evidence type="ECO:0000256" key="1">
    <source>
        <dbReference type="SAM" id="MobiDB-lite"/>
    </source>
</evidence>
<dbReference type="GO" id="GO:0051726">
    <property type="term" value="P:regulation of cell cycle"/>
    <property type="evidence" value="ECO:0007669"/>
    <property type="project" value="InterPro"/>
</dbReference>
<accession>A0A3L6S6V7</accession>
<dbReference type="STRING" id="4540.A0A3L6S6V7"/>
<dbReference type="PANTHER" id="PTHR46776">
    <property type="entry name" value="CYCLIN-DEPENDENT KINASE INHIBITOR 4-RELATED"/>
    <property type="match status" value="1"/>
</dbReference>
<evidence type="ECO:0000313" key="4">
    <source>
        <dbReference type="Proteomes" id="UP000275267"/>
    </source>
</evidence>
<dbReference type="Pfam" id="PF02234">
    <property type="entry name" value="CDI"/>
    <property type="match status" value="1"/>
</dbReference>
<feature type="compositionally biased region" description="Low complexity" evidence="1">
    <location>
        <begin position="223"/>
        <end position="238"/>
    </location>
</feature>
<feature type="region of interest" description="Disordered" evidence="1">
    <location>
        <begin position="217"/>
        <end position="241"/>
    </location>
</feature>
<gene>
    <name evidence="3" type="ORF">C2845_PM02G36410</name>
</gene>
<proteinExistence type="predicted"/>
<evidence type="ECO:0000313" key="3">
    <source>
        <dbReference type="EMBL" id="RLN16319.1"/>
    </source>
</evidence>
<dbReference type="AlphaFoldDB" id="A0A3L6S6V7"/>
<name>A0A3L6S6V7_PANMI</name>
<dbReference type="OrthoDB" id="6373236at2759"/>
<dbReference type="Proteomes" id="UP000275267">
    <property type="component" value="Unassembled WGS sequence"/>
</dbReference>
<sequence length="292" mass="32247">MGKYMRKGKESREVAVMEVPGGALLGVRTRSRTLALQRAQTPPDKGEVGEAAGDYLELRSRRLEKPHKEQAAPAPAPKKGAARKAAAAVSPALAEDEVEVSFGENVLDFDAMERATKRHAIGKQLIISRVPIYQSDASIEYLMLVSCLGSLALGMEMDHPSRNANMKWSFPSISVLLLKLKLKGGLEEYGVCEVTMNGLVVLMAWNTRETTPCSLIRSSDMISTPGSTTKSKTSNSMTSRRRMEASVCRFIPSSLEMEEFFTAAEQHEQDTFREKYNFCPVNDSPLPGRRML</sequence>
<evidence type="ECO:0000259" key="2">
    <source>
        <dbReference type="Pfam" id="PF02234"/>
    </source>
</evidence>
<protein>
    <recommendedName>
        <fullName evidence="2">Cyclin-dependent kinase inhibitor domain-containing protein</fullName>
    </recommendedName>
</protein>
<feature type="domain" description="Cyclin-dependent kinase inhibitor" evidence="2">
    <location>
        <begin position="248"/>
        <end position="289"/>
    </location>
</feature>
<organism evidence="3 4">
    <name type="scientific">Panicum miliaceum</name>
    <name type="common">Proso millet</name>
    <name type="synonym">Broomcorn millet</name>
    <dbReference type="NCBI Taxonomy" id="4540"/>
    <lineage>
        <taxon>Eukaryota</taxon>
        <taxon>Viridiplantae</taxon>
        <taxon>Streptophyta</taxon>
        <taxon>Embryophyta</taxon>
        <taxon>Tracheophyta</taxon>
        <taxon>Spermatophyta</taxon>
        <taxon>Magnoliopsida</taxon>
        <taxon>Liliopsida</taxon>
        <taxon>Poales</taxon>
        <taxon>Poaceae</taxon>
        <taxon>PACMAD clade</taxon>
        <taxon>Panicoideae</taxon>
        <taxon>Panicodae</taxon>
        <taxon>Paniceae</taxon>
        <taxon>Panicinae</taxon>
        <taxon>Panicum</taxon>
        <taxon>Panicum sect. Panicum</taxon>
    </lineage>
</organism>
<keyword evidence="4" id="KW-1185">Reference proteome</keyword>
<dbReference type="GO" id="GO:0005634">
    <property type="term" value="C:nucleus"/>
    <property type="evidence" value="ECO:0007669"/>
    <property type="project" value="InterPro"/>
</dbReference>
<reference evidence="4" key="1">
    <citation type="journal article" date="2019" name="Nat. Commun.">
        <title>The genome of broomcorn millet.</title>
        <authorList>
            <person name="Zou C."/>
            <person name="Miki D."/>
            <person name="Li D."/>
            <person name="Tang Q."/>
            <person name="Xiao L."/>
            <person name="Rajput S."/>
            <person name="Deng P."/>
            <person name="Jia W."/>
            <person name="Huang R."/>
            <person name="Zhang M."/>
            <person name="Sun Y."/>
            <person name="Hu J."/>
            <person name="Fu X."/>
            <person name="Schnable P.S."/>
            <person name="Li F."/>
            <person name="Zhang H."/>
            <person name="Feng B."/>
            <person name="Zhu X."/>
            <person name="Liu R."/>
            <person name="Schnable J.C."/>
            <person name="Zhu J.-K."/>
            <person name="Zhang H."/>
        </authorList>
    </citation>
    <scope>NUCLEOTIDE SEQUENCE [LARGE SCALE GENOMIC DNA]</scope>
</reference>
<comment type="caution">
    <text evidence="3">The sequence shown here is derived from an EMBL/GenBank/DDBJ whole genome shotgun (WGS) entry which is preliminary data.</text>
</comment>
<dbReference type="InterPro" id="IPR044275">
    <property type="entry name" value="KRP"/>
</dbReference>